<dbReference type="HOGENOM" id="CLU_064886_0_1_7"/>
<dbReference type="CDD" id="cd24032">
    <property type="entry name" value="ASKHA_NBD_TsaB"/>
    <property type="match status" value="1"/>
</dbReference>
<dbReference type="STRING" id="706587.Desti_4738"/>
<dbReference type="PANTHER" id="PTHR11735">
    <property type="entry name" value="TRNA N6-ADENOSINE THREONYLCARBAMOYLTRANSFERASE"/>
    <property type="match status" value="1"/>
</dbReference>
<accession>I4CCR7</accession>
<organism evidence="2 3">
    <name type="scientific">Desulfomonile tiedjei (strain ATCC 49306 / DSM 6799 / DCB-1)</name>
    <dbReference type="NCBI Taxonomy" id="706587"/>
    <lineage>
        <taxon>Bacteria</taxon>
        <taxon>Pseudomonadati</taxon>
        <taxon>Thermodesulfobacteriota</taxon>
        <taxon>Desulfomonilia</taxon>
        <taxon>Desulfomonilales</taxon>
        <taxon>Desulfomonilaceae</taxon>
        <taxon>Desulfomonile</taxon>
    </lineage>
</organism>
<evidence type="ECO:0000313" key="2">
    <source>
        <dbReference type="EMBL" id="AFM27358.1"/>
    </source>
</evidence>
<dbReference type="AlphaFoldDB" id="I4CCR7"/>
<proteinExistence type="predicted"/>
<dbReference type="PATRIC" id="fig|706587.4.peg.5365"/>
<dbReference type="Gene3D" id="3.30.420.40">
    <property type="match status" value="2"/>
</dbReference>
<reference evidence="3" key="1">
    <citation type="submission" date="2012-06" db="EMBL/GenBank/DDBJ databases">
        <title>Complete sequence of chromosome of Desulfomonile tiedjei DSM 6799.</title>
        <authorList>
            <person name="Lucas S."/>
            <person name="Copeland A."/>
            <person name="Lapidus A."/>
            <person name="Glavina del Rio T."/>
            <person name="Dalin E."/>
            <person name="Tice H."/>
            <person name="Bruce D."/>
            <person name="Goodwin L."/>
            <person name="Pitluck S."/>
            <person name="Peters L."/>
            <person name="Ovchinnikova G."/>
            <person name="Zeytun A."/>
            <person name="Lu M."/>
            <person name="Kyrpides N."/>
            <person name="Mavromatis K."/>
            <person name="Ivanova N."/>
            <person name="Brettin T."/>
            <person name="Detter J.C."/>
            <person name="Han C."/>
            <person name="Larimer F."/>
            <person name="Land M."/>
            <person name="Hauser L."/>
            <person name="Markowitz V."/>
            <person name="Cheng J.-F."/>
            <person name="Hugenholtz P."/>
            <person name="Woyke T."/>
            <person name="Wu D."/>
            <person name="Spring S."/>
            <person name="Schroeder M."/>
            <person name="Brambilla E."/>
            <person name="Klenk H.-P."/>
            <person name="Eisen J.A."/>
        </authorList>
    </citation>
    <scope>NUCLEOTIDE SEQUENCE [LARGE SCALE GENOMIC DNA]</scope>
    <source>
        <strain evidence="3">ATCC 49306 / DSM 6799 / DCB-1</strain>
    </source>
</reference>
<dbReference type="OrthoDB" id="9809995at2"/>
<gene>
    <name evidence="2" type="ordered locus">Desti_4738</name>
</gene>
<dbReference type="InterPro" id="IPR000905">
    <property type="entry name" value="Gcp-like_dom"/>
</dbReference>
<dbReference type="KEGG" id="dti:Desti_4738"/>
<feature type="domain" description="Gcp-like" evidence="1">
    <location>
        <begin position="33"/>
        <end position="158"/>
    </location>
</feature>
<dbReference type="NCBIfam" id="TIGR03725">
    <property type="entry name" value="T6A_YeaZ"/>
    <property type="match status" value="1"/>
</dbReference>
<dbReference type="InterPro" id="IPR022496">
    <property type="entry name" value="T6A_TsaB"/>
</dbReference>
<name>I4CCR7_DESTA</name>
<dbReference type="eggNOG" id="COG1214">
    <property type="taxonomic scope" value="Bacteria"/>
</dbReference>
<dbReference type="GO" id="GO:0002949">
    <property type="term" value="P:tRNA threonylcarbamoyladenosine modification"/>
    <property type="evidence" value="ECO:0007669"/>
    <property type="project" value="InterPro"/>
</dbReference>
<evidence type="ECO:0000259" key="1">
    <source>
        <dbReference type="Pfam" id="PF00814"/>
    </source>
</evidence>
<sequence>MRILAVHSTSPSLGVAVTQGDSVLEEVVLPPGREHLENLVPIISDLLHRLHIDVRQLDGLAVATGPGSFSGIRIGIACIKGMATVLKMPVVGVSSLEIQAWQVLEEDQTGISLLDARRAETYVAVFHKKNKLLEYIFGPALIKSSEVETLISEIPNISAIVGEPAAAGLMALLRKDAQHVIVNPSASACALIACERLRRGQADRVHSLVPVYIRRSDAEEKRDLLRDRDSHSC</sequence>
<dbReference type="EMBL" id="CP003360">
    <property type="protein sequence ID" value="AFM27358.1"/>
    <property type="molecule type" value="Genomic_DNA"/>
</dbReference>
<dbReference type="Proteomes" id="UP000006055">
    <property type="component" value="Chromosome"/>
</dbReference>
<dbReference type="SUPFAM" id="SSF53067">
    <property type="entry name" value="Actin-like ATPase domain"/>
    <property type="match status" value="2"/>
</dbReference>
<dbReference type="PANTHER" id="PTHR11735:SF11">
    <property type="entry name" value="TRNA THREONYLCARBAMOYLADENOSINE BIOSYNTHESIS PROTEIN TSAB"/>
    <property type="match status" value="1"/>
</dbReference>
<dbReference type="GO" id="GO:0005829">
    <property type="term" value="C:cytosol"/>
    <property type="evidence" value="ECO:0007669"/>
    <property type="project" value="TreeGrafter"/>
</dbReference>
<protein>
    <submittedName>
        <fullName evidence="2">Universal bacterial protein YeaZ</fullName>
    </submittedName>
</protein>
<dbReference type="Pfam" id="PF00814">
    <property type="entry name" value="TsaD"/>
    <property type="match status" value="1"/>
</dbReference>
<keyword evidence="3" id="KW-1185">Reference proteome</keyword>
<dbReference type="InterPro" id="IPR043129">
    <property type="entry name" value="ATPase_NBD"/>
</dbReference>
<dbReference type="RefSeq" id="WP_014812466.1">
    <property type="nucleotide sequence ID" value="NC_018025.1"/>
</dbReference>
<evidence type="ECO:0000313" key="3">
    <source>
        <dbReference type="Proteomes" id="UP000006055"/>
    </source>
</evidence>